<dbReference type="InterPro" id="IPR036045">
    <property type="entry name" value="Sec1-like_sf"/>
</dbReference>
<keyword evidence="3" id="KW-1185">Reference proteome</keyword>
<evidence type="ECO:0000313" key="2">
    <source>
        <dbReference type="EMBL" id="KAK9868548.1"/>
    </source>
</evidence>
<proteinExistence type="inferred from homology"/>
<organism evidence="2 3">
    <name type="scientific">Apatococcus fuscideae</name>
    <dbReference type="NCBI Taxonomy" id="2026836"/>
    <lineage>
        <taxon>Eukaryota</taxon>
        <taxon>Viridiplantae</taxon>
        <taxon>Chlorophyta</taxon>
        <taxon>core chlorophytes</taxon>
        <taxon>Trebouxiophyceae</taxon>
        <taxon>Chlorellales</taxon>
        <taxon>Chlorellaceae</taxon>
        <taxon>Apatococcus</taxon>
    </lineage>
</organism>
<dbReference type="InterPro" id="IPR043127">
    <property type="entry name" value="Sec-1-like_dom3a"/>
</dbReference>
<gene>
    <name evidence="2" type="ORF">WJX84_004338</name>
</gene>
<sequence length="581" mass="65729">MDLSTVVRYYVDKALKEVPGMKVLLLDAETTKIVSTVYSQSEILEQEVYLVERLDVERKEQLLHLKAVCFLRPTRENIARLRQELRDPRYGDYYLFFTNRIDDMRLQDLAEMDIRELVHQVQEFFGDFTVLDTHHFCIPIAKPRVVLQPFSWEFANSTDAVGRMTEGLGSIILSLRRRFQIRYQRGSEMCQKLAQSLHHLTTVDERELFDFGSRSVAEAAPLVLLLDRKEDPVTPLLMQWTYQAMVHELIGLDNNIADLKRVTGVKKDFQEVVLGARQDDFFRTQMYANFGDLGMAVKGLVDEFQKADKTTRNVSTIEDMQNFVENFSEFSAAQRNAGKHVTLMSELSRLIESRNLMTISGIEQELVCGNNNLGSHFDTVTSLVNDSAINDSDRLRVVVLFALRYEKEGRAQITDLLQRLQDFGMSRNQLGIVRVLLDLAGADHRMGDLFSNRSFSSRFSTFAKQSLKGVENVYTQHTPLLVHTLEALARGRLKDIEFPSVEGTSHPAAAQKPPKLVIVFIVGGTTYEEARAISDLNAQGARHEGWSAGMRLLLGGSGVLNSRTFMGALQEMSAKNLGDGG</sequence>
<dbReference type="Gene3D" id="1.25.40.60">
    <property type="match status" value="1"/>
</dbReference>
<dbReference type="Gene3D" id="3.90.830.10">
    <property type="entry name" value="Syntaxin Binding Protein 1, Chain A, domain 2"/>
    <property type="match status" value="1"/>
</dbReference>
<accession>A0AAW1TIV0</accession>
<dbReference type="PANTHER" id="PTHR11679">
    <property type="entry name" value="VESICLE PROTEIN SORTING-ASSOCIATED"/>
    <property type="match status" value="1"/>
</dbReference>
<dbReference type="InterPro" id="IPR027482">
    <property type="entry name" value="Sec1-like_dom2"/>
</dbReference>
<dbReference type="InterPro" id="IPR043154">
    <property type="entry name" value="Sec-1-like_dom1"/>
</dbReference>
<dbReference type="AlphaFoldDB" id="A0AAW1TIV0"/>
<dbReference type="PIRSF" id="PIRSF005715">
    <property type="entry name" value="VPS45_Sec1"/>
    <property type="match status" value="1"/>
</dbReference>
<evidence type="ECO:0000256" key="1">
    <source>
        <dbReference type="ARBA" id="ARBA00009884"/>
    </source>
</evidence>
<comment type="caution">
    <text evidence="2">The sequence shown here is derived from an EMBL/GenBank/DDBJ whole genome shotgun (WGS) entry which is preliminary data.</text>
</comment>
<evidence type="ECO:0000313" key="3">
    <source>
        <dbReference type="Proteomes" id="UP001485043"/>
    </source>
</evidence>
<reference evidence="2 3" key="1">
    <citation type="journal article" date="2024" name="Nat. Commun.">
        <title>Phylogenomics reveals the evolutionary origins of lichenization in chlorophyte algae.</title>
        <authorList>
            <person name="Puginier C."/>
            <person name="Libourel C."/>
            <person name="Otte J."/>
            <person name="Skaloud P."/>
            <person name="Haon M."/>
            <person name="Grisel S."/>
            <person name="Petersen M."/>
            <person name="Berrin J.G."/>
            <person name="Delaux P.M."/>
            <person name="Dal Grande F."/>
            <person name="Keller J."/>
        </authorList>
    </citation>
    <scope>NUCLEOTIDE SEQUENCE [LARGE SCALE GENOMIC DNA]</scope>
    <source>
        <strain evidence="2 3">SAG 2523</strain>
    </source>
</reference>
<dbReference type="Gene3D" id="3.40.50.2060">
    <property type="match status" value="1"/>
</dbReference>
<dbReference type="Pfam" id="PF00995">
    <property type="entry name" value="Sec1"/>
    <property type="match status" value="1"/>
</dbReference>
<dbReference type="EMBL" id="JALJOV010000023">
    <property type="protein sequence ID" value="KAK9868548.1"/>
    <property type="molecule type" value="Genomic_DNA"/>
</dbReference>
<name>A0AAW1TIV0_9CHLO</name>
<evidence type="ECO:0008006" key="4">
    <source>
        <dbReference type="Google" id="ProtNLM"/>
    </source>
</evidence>
<comment type="similarity">
    <text evidence="1">Belongs to the STXBP/unc-18/SEC1 family.</text>
</comment>
<dbReference type="Proteomes" id="UP001485043">
    <property type="component" value="Unassembled WGS sequence"/>
</dbReference>
<dbReference type="Gene3D" id="3.40.50.1910">
    <property type="match status" value="1"/>
</dbReference>
<dbReference type="InterPro" id="IPR001619">
    <property type="entry name" value="Sec1-like"/>
</dbReference>
<protein>
    <recommendedName>
        <fullName evidence="4">Vacuolar protein sorting-associated protein 45</fullName>
    </recommendedName>
</protein>
<dbReference type="SUPFAM" id="SSF56815">
    <property type="entry name" value="Sec1/munc18-like (SM) proteins"/>
    <property type="match status" value="1"/>
</dbReference>
<dbReference type="GO" id="GO:0016192">
    <property type="term" value="P:vesicle-mediated transport"/>
    <property type="evidence" value="ECO:0007669"/>
    <property type="project" value="InterPro"/>
</dbReference>